<reference evidence="1" key="1">
    <citation type="submission" date="2022-04" db="EMBL/GenBank/DDBJ databases">
        <title>Jade perch genome.</title>
        <authorList>
            <person name="Chao B."/>
        </authorList>
    </citation>
    <scope>NUCLEOTIDE SEQUENCE</scope>
    <source>
        <strain evidence="1">CB-2022</strain>
    </source>
</reference>
<comment type="caution">
    <text evidence="1">The sequence shown here is derived from an EMBL/GenBank/DDBJ whole genome shotgun (WGS) entry which is preliminary data.</text>
</comment>
<keyword evidence="2" id="KW-1185">Reference proteome</keyword>
<organism evidence="1 2">
    <name type="scientific">Scortum barcoo</name>
    <name type="common">barcoo grunter</name>
    <dbReference type="NCBI Taxonomy" id="214431"/>
    <lineage>
        <taxon>Eukaryota</taxon>
        <taxon>Metazoa</taxon>
        <taxon>Chordata</taxon>
        <taxon>Craniata</taxon>
        <taxon>Vertebrata</taxon>
        <taxon>Euteleostomi</taxon>
        <taxon>Actinopterygii</taxon>
        <taxon>Neopterygii</taxon>
        <taxon>Teleostei</taxon>
        <taxon>Neoteleostei</taxon>
        <taxon>Acanthomorphata</taxon>
        <taxon>Eupercaria</taxon>
        <taxon>Centrarchiformes</taxon>
        <taxon>Terapontoidei</taxon>
        <taxon>Terapontidae</taxon>
        <taxon>Scortum</taxon>
    </lineage>
</organism>
<sequence>MLCPRLLFCIGLNPLRQIIAKTGYAYRLRNGATISYLLYMDDIKLYAKSERDIDSLIRTTRIYSNDIGMTFRLDKCGRMVVCVFVLLTGRVSPAELTCETLILLSTNLTARTLVLLNQTFTISNTSGQPRDNSLSSVSWVLLPVGHAWNTSLGRRPGGKSETDAPEPPQLTPLNVKEQRLYSELLPNPQSTCGLVGQTPINPQAPCMEGIELVQCSTTRNENRIVPPESEGRLLVRILLSSTGRLRSVIPL</sequence>
<evidence type="ECO:0000313" key="2">
    <source>
        <dbReference type="Proteomes" id="UP000831701"/>
    </source>
</evidence>
<evidence type="ECO:0000313" key="1">
    <source>
        <dbReference type="EMBL" id="KAI3359072.1"/>
    </source>
</evidence>
<proteinExistence type="predicted"/>
<dbReference type="Proteomes" id="UP000831701">
    <property type="component" value="Chromosome 17"/>
</dbReference>
<dbReference type="EMBL" id="CM041547">
    <property type="protein sequence ID" value="KAI3359072.1"/>
    <property type="molecule type" value="Genomic_DNA"/>
</dbReference>
<accession>A0ACB8VTZ6</accession>
<name>A0ACB8VTZ6_9TELE</name>
<protein>
    <submittedName>
        <fullName evidence="1">Uncharacterized protein</fullName>
    </submittedName>
</protein>
<gene>
    <name evidence="1" type="ORF">L3Q82_002577</name>
</gene>